<evidence type="ECO:0000313" key="2">
    <source>
        <dbReference type="EMBL" id="CAE02468.2"/>
    </source>
</evidence>
<reference evidence="2" key="1">
    <citation type="journal article" date="2002" name="Nature">
        <title>Sequence and analysis of rice chromosome 4.</title>
        <authorList>
            <person name="Feng Q."/>
            <person name="Zhang Y."/>
            <person name="Hao P."/>
            <person name="Wang S."/>
            <person name="Fu G."/>
            <person name="Huang Y."/>
            <person name="Li Y."/>
            <person name="Zhu J."/>
            <person name="Liu Y."/>
            <person name="Hu X."/>
            <person name="Jia P."/>
            <person name="Zhang Y."/>
            <person name="Zhao Q."/>
            <person name="Ying K."/>
            <person name="Yu S."/>
            <person name="Tang Y."/>
            <person name="Weng Q."/>
            <person name="Zhang L."/>
            <person name="Lu Y."/>
            <person name="Mu J."/>
            <person name="Lu Y."/>
            <person name="Zhang L.S."/>
            <person name="Yu Z."/>
            <person name="Fan D."/>
            <person name="Liu X."/>
            <person name="Lu T."/>
            <person name="Li C."/>
            <person name="Wu Y."/>
            <person name="Sun T."/>
            <person name="Lei H."/>
            <person name="Li T."/>
            <person name="Hu H."/>
            <person name="Guan J."/>
            <person name="Wu M."/>
            <person name="Zhang R."/>
            <person name="Zhou B."/>
            <person name="Chen Z."/>
            <person name="Chen L."/>
            <person name="Jin Z."/>
            <person name="Wang R."/>
            <person name="Yin H."/>
            <person name="Cai Z."/>
            <person name="Ren S."/>
            <person name="Lv G."/>
            <person name="Gu W."/>
            <person name="Zhu G."/>
            <person name="Tu Y."/>
            <person name="Jia J."/>
            <person name="Zhang Y."/>
            <person name="Chen J."/>
            <person name="Kang H."/>
            <person name="Chen X."/>
            <person name="Shao C."/>
            <person name="Sun Y."/>
            <person name="Hu Q."/>
            <person name="Zhang X."/>
            <person name="Zhang W."/>
            <person name="Wang L."/>
            <person name="Ding C."/>
            <person name="Sheng H."/>
            <person name="Gu J."/>
            <person name="Chen S."/>
            <person name="Ni L."/>
            <person name="Zhu F."/>
            <person name="Chen W."/>
            <person name="Lan L."/>
            <person name="Lai Y."/>
            <person name="Cheng Z."/>
            <person name="Gu M."/>
            <person name="Jiang J."/>
            <person name="Li J."/>
            <person name="Hong G."/>
            <person name="Xue Y."/>
            <person name="Han B."/>
        </authorList>
    </citation>
    <scope>NUCLEOTIDE SEQUENCE</scope>
</reference>
<reference evidence="4" key="3">
    <citation type="journal article" date="2008" name="Nucleic Acids Res.">
        <title>The rice annotation project database (RAP-DB): 2008 update.</title>
        <authorList>
            <consortium name="The rice annotation project (RAP)"/>
        </authorList>
    </citation>
    <scope>GENOME REANNOTATION</scope>
    <source>
        <strain evidence="4">cv. Nipponbare</strain>
    </source>
</reference>
<protein>
    <submittedName>
        <fullName evidence="3">OSJNBa0013A04.3 protein</fullName>
    </submittedName>
    <submittedName>
        <fullName evidence="2">OSJNBa0042D13.21 protein</fullName>
    </submittedName>
</protein>
<dbReference type="PANTHER" id="PTHR33067">
    <property type="entry name" value="RNA-DIRECTED DNA POLYMERASE-RELATED"/>
    <property type="match status" value="1"/>
</dbReference>
<feature type="chain" id="PRO_5010144609" evidence="1">
    <location>
        <begin position="22"/>
        <end position="123"/>
    </location>
</feature>
<sequence>MSWHRAGVLLLGGSILPACPGGSGLFDKLNFTVLAPTLMRLQLADSSVCYLVGIMEDVPVMIRDFFILVDSVVLDMDTGKETPLILGRLFLSTAGTNIDVGTGSTRFHINGKEEKFEFQPMTE</sequence>
<reference evidence="4" key="2">
    <citation type="journal article" date="2005" name="Nature">
        <title>The map-based sequence of the rice genome.</title>
        <authorList>
            <consortium name="International rice genome sequencing project (IRGSP)"/>
            <person name="Matsumoto T."/>
            <person name="Wu J."/>
            <person name="Kanamori H."/>
            <person name="Katayose Y."/>
            <person name="Fujisawa M."/>
            <person name="Namiki N."/>
            <person name="Mizuno H."/>
            <person name="Yamamoto K."/>
            <person name="Antonio B.A."/>
            <person name="Baba T."/>
            <person name="Sakata K."/>
            <person name="Nagamura Y."/>
            <person name="Aoki H."/>
            <person name="Arikawa K."/>
            <person name="Arita K."/>
            <person name="Bito T."/>
            <person name="Chiden Y."/>
            <person name="Fujitsuka N."/>
            <person name="Fukunaka R."/>
            <person name="Hamada M."/>
            <person name="Harada C."/>
            <person name="Hayashi A."/>
            <person name="Hijishita S."/>
            <person name="Honda M."/>
            <person name="Hosokawa S."/>
            <person name="Ichikawa Y."/>
            <person name="Idonuma A."/>
            <person name="Iijima M."/>
            <person name="Ikeda M."/>
            <person name="Ikeno M."/>
            <person name="Ito K."/>
            <person name="Ito S."/>
            <person name="Ito T."/>
            <person name="Ito Y."/>
            <person name="Ito Y."/>
            <person name="Iwabuchi A."/>
            <person name="Kamiya K."/>
            <person name="Karasawa W."/>
            <person name="Kurita K."/>
            <person name="Katagiri S."/>
            <person name="Kikuta A."/>
            <person name="Kobayashi H."/>
            <person name="Kobayashi N."/>
            <person name="Machita K."/>
            <person name="Maehara T."/>
            <person name="Masukawa M."/>
            <person name="Mizubayashi T."/>
            <person name="Mukai Y."/>
            <person name="Nagasaki H."/>
            <person name="Nagata Y."/>
            <person name="Naito S."/>
            <person name="Nakashima M."/>
            <person name="Nakama Y."/>
            <person name="Nakamichi Y."/>
            <person name="Nakamura M."/>
            <person name="Meguro A."/>
            <person name="Negishi M."/>
            <person name="Ohta I."/>
            <person name="Ohta T."/>
            <person name="Okamoto M."/>
            <person name="Ono N."/>
            <person name="Saji S."/>
            <person name="Sakaguchi M."/>
            <person name="Sakai K."/>
            <person name="Shibata M."/>
            <person name="Shimokawa T."/>
            <person name="Song J."/>
            <person name="Takazaki Y."/>
            <person name="Terasawa K."/>
            <person name="Tsugane M."/>
            <person name="Tsuji K."/>
            <person name="Ueda S."/>
            <person name="Waki K."/>
            <person name="Yamagata H."/>
            <person name="Yamamoto M."/>
            <person name="Yamamoto S."/>
            <person name="Yamane H."/>
            <person name="Yoshiki S."/>
            <person name="Yoshihara R."/>
            <person name="Yukawa K."/>
            <person name="Zhong H."/>
            <person name="Yano M."/>
            <person name="Yuan Q."/>
            <person name="Ouyang S."/>
            <person name="Liu J."/>
            <person name="Jones K.M."/>
            <person name="Gansberger K."/>
            <person name="Moffat K."/>
            <person name="Hill J."/>
            <person name="Bera J."/>
            <person name="Fadrosh D."/>
            <person name="Jin S."/>
            <person name="Johri S."/>
            <person name="Kim M."/>
            <person name="Overton L."/>
            <person name="Reardon M."/>
            <person name="Tsitrin T."/>
            <person name="Vuong H."/>
            <person name="Weaver B."/>
            <person name="Ciecko A."/>
            <person name="Tallon L."/>
            <person name="Jackson J."/>
            <person name="Pai G."/>
            <person name="Aken S.V."/>
            <person name="Utterback T."/>
            <person name="Reidmuller S."/>
            <person name="Feldblyum T."/>
            <person name="Hsiao J."/>
            <person name="Zismann V."/>
            <person name="Iobst S."/>
            <person name="de Vazeille A.R."/>
            <person name="Buell C.R."/>
            <person name="Ying K."/>
            <person name="Li Y."/>
            <person name="Lu T."/>
            <person name="Huang Y."/>
            <person name="Zhao Q."/>
            <person name="Feng Q."/>
            <person name="Zhang L."/>
            <person name="Zhu J."/>
            <person name="Weng Q."/>
            <person name="Mu J."/>
            <person name="Lu Y."/>
            <person name="Fan D."/>
            <person name="Liu Y."/>
            <person name="Guan J."/>
            <person name="Zhang Y."/>
            <person name="Yu S."/>
            <person name="Liu X."/>
            <person name="Zhang Y."/>
            <person name="Hong G."/>
            <person name="Han B."/>
            <person name="Choisne N."/>
            <person name="Demange N."/>
            <person name="Orjeda G."/>
            <person name="Samain S."/>
            <person name="Cattolico L."/>
            <person name="Pelletier E."/>
            <person name="Couloux A."/>
            <person name="Segurens B."/>
            <person name="Wincker P."/>
            <person name="D'Hont A."/>
            <person name="Scarpelli C."/>
            <person name="Weissenbach J."/>
            <person name="Salanoubat M."/>
            <person name="Quetier F."/>
            <person name="Yu Y."/>
            <person name="Kim H.R."/>
            <person name="Rambo T."/>
            <person name="Currie J."/>
            <person name="Collura K."/>
            <person name="Luo M."/>
            <person name="Yang T."/>
            <person name="Ammiraju J.S.S."/>
            <person name="Engler F."/>
            <person name="Soderlund C."/>
            <person name="Wing R.A."/>
            <person name="Palmer L.E."/>
            <person name="de la Bastide M."/>
            <person name="Spiegel L."/>
            <person name="Nascimento L."/>
            <person name="Zutavern T."/>
            <person name="O'Shaughnessy A."/>
            <person name="Dike S."/>
            <person name="Dedhia N."/>
            <person name="Preston R."/>
            <person name="Balija V."/>
            <person name="McCombie W.R."/>
            <person name="Chow T."/>
            <person name="Chen H."/>
            <person name="Chung M."/>
            <person name="Chen C."/>
            <person name="Shaw J."/>
            <person name="Wu H."/>
            <person name="Hsiao K."/>
            <person name="Chao Y."/>
            <person name="Chu M."/>
            <person name="Cheng C."/>
            <person name="Hour A."/>
            <person name="Lee P."/>
            <person name="Lin S."/>
            <person name="Lin Y."/>
            <person name="Liou J."/>
            <person name="Liu S."/>
            <person name="Hsing Y."/>
            <person name="Raghuvanshi S."/>
            <person name="Mohanty A."/>
            <person name="Bharti A.K."/>
            <person name="Gaur A."/>
            <person name="Gupta V."/>
            <person name="Kumar D."/>
            <person name="Ravi V."/>
            <person name="Vij S."/>
            <person name="Kapur A."/>
            <person name="Khurana P."/>
            <person name="Khurana P."/>
            <person name="Khurana J.P."/>
            <person name="Tyagi A.K."/>
            <person name="Gaikwad K."/>
            <person name="Singh A."/>
            <person name="Dalal V."/>
            <person name="Srivastava S."/>
            <person name="Dixit A."/>
            <person name="Pal A.K."/>
            <person name="Ghazi I.A."/>
            <person name="Yadav M."/>
            <person name="Pandit A."/>
            <person name="Bhargava A."/>
            <person name="Sureshbabu K."/>
            <person name="Batra K."/>
            <person name="Sharma T.R."/>
            <person name="Mohapatra T."/>
            <person name="Singh N.K."/>
            <person name="Messing J."/>
            <person name="Nelson A.B."/>
            <person name="Fuks G."/>
            <person name="Kavchok S."/>
            <person name="Keizer G."/>
            <person name="Linton E."/>
            <person name="Llaca V."/>
            <person name="Song R."/>
            <person name="Tanyolac B."/>
            <person name="Young S."/>
            <person name="Ho-Il K."/>
            <person name="Hahn J.H."/>
            <person name="Sangsakoo G."/>
            <person name="Vanavichit A."/>
            <person name="de Mattos Luiz.A.T."/>
            <person name="Zimmer P.D."/>
            <person name="Malone G."/>
            <person name="Dellagostin O."/>
            <person name="de Oliveira A.C."/>
            <person name="Bevan M."/>
            <person name="Bancroft I."/>
            <person name="Minx P."/>
            <person name="Cordum H."/>
            <person name="Wilson R."/>
            <person name="Cheng Z."/>
            <person name="Jin W."/>
            <person name="Jiang J."/>
            <person name="Leong S.A."/>
            <person name="Iwama H."/>
            <person name="Gojobori T."/>
            <person name="Itoh T."/>
            <person name="Niimura Y."/>
            <person name="Fujii Y."/>
            <person name="Habara T."/>
            <person name="Sakai H."/>
            <person name="Sato Y."/>
            <person name="Wilson G."/>
            <person name="Kumar K."/>
            <person name="McCouch S."/>
            <person name="Juretic N."/>
            <person name="Hoen D."/>
            <person name="Wright S."/>
            <person name="Bruskiewich R."/>
            <person name="Bureau T."/>
            <person name="Miyao A."/>
            <person name="Hirochika H."/>
            <person name="Nishikawa T."/>
            <person name="Kadowaki K."/>
            <person name="Sugiura M."/>
            <person name="Burr B."/>
            <person name="Sasaki T."/>
        </authorList>
    </citation>
    <scope>NUCLEOTIDE SEQUENCE [LARGE SCALE GENOMIC DNA]</scope>
    <source>
        <strain evidence="4">cv. Nipponbare</strain>
    </source>
</reference>
<dbReference type="PANTHER" id="PTHR33067:SF32">
    <property type="entry name" value="ASPARTIC PEPTIDASE DDI1-TYPE DOMAIN-CONTAINING PROTEIN"/>
    <property type="match status" value="1"/>
</dbReference>
<feature type="signal peptide" evidence="1">
    <location>
        <begin position="1"/>
        <end position="21"/>
    </location>
</feature>
<evidence type="ECO:0000313" key="4">
    <source>
        <dbReference type="Proteomes" id="UP000000763"/>
    </source>
</evidence>
<dbReference type="AlphaFoldDB" id="Q7X5W4"/>
<dbReference type="InterPro" id="IPR021109">
    <property type="entry name" value="Peptidase_aspartic_dom_sf"/>
</dbReference>
<dbReference type="EMBL" id="AL731604">
    <property type="protein sequence ID" value="CAE02468.2"/>
    <property type="molecule type" value="Genomic_DNA"/>
</dbReference>
<accession>Q7X5W4</accession>
<dbReference type="Proteomes" id="UP000000763">
    <property type="component" value="Chromosome 4"/>
</dbReference>
<name>Q7X5W4_ORYSJ</name>
<organism evidence="2 4">
    <name type="scientific">Oryza sativa subsp. japonica</name>
    <name type="common">Rice</name>
    <dbReference type="NCBI Taxonomy" id="39947"/>
    <lineage>
        <taxon>Eukaryota</taxon>
        <taxon>Viridiplantae</taxon>
        <taxon>Streptophyta</taxon>
        <taxon>Embryophyta</taxon>
        <taxon>Tracheophyta</taxon>
        <taxon>Spermatophyta</taxon>
        <taxon>Magnoliopsida</taxon>
        <taxon>Liliopsida</taxon>
        <taxon>Poales</taxon>
        <taxon>Poaceae</taxon>
        <taxon>BOP clade</taxon>
        <taxon>Oryzoideae</taxon>
        <taxon>Oryzeae</taxon>
        <taxon>Oryzinae</taxon>
        <taxon>Oryza</taxon>
        <taxon>Oryza sativa</taxon>
    </lineage>
</organism>
<gene>
    <name evidence="3" type="ORF">OSJNBa0013A04.3</name>
    <name evidence="2" type="ORF">OSJNBa0042D13.21</name>
</gene>
<keyword evidence="1" id="KW-0732">Signal</keyword>
<evidence type="ECO:0000256" key="1">
    <source>
        <dbReference type="SAM" id="SignalP"/>
    </source>
</evidence>
<dbReference type="EMBL" id="AL731583">
    <property type="protein sequence ID" value="CAE05166.2"/>
    <property type="molecule type" value="Genomic_DNA"/>
</dbReference>
<evidence type="ECO:0000313" key="3">
    <source>
        <dbReference type="EMBL" id="CAE05166.2"/>
    </source>
</evidence>
<dbReference type="Gene3D" id="2.40.70.10">
    <property type="entry name" value="Acid Proteases"/>
    <property type="match status" value="1"/>
</dbReference>
<proteinExistence type="predicted"/>